<evidence type="ECO:0000256" key="1">
    <source>
        <dbReference type="ARBA" id="ARBA00001946"/>
    </source>
</evidence>
<reference evidence="9 10" key="1">
    <citation type="submission" date="2019-08" db="EMBL/GenBank/DDBJ databases">
        <title>Pedobacter sp. nov., isolated from Han river, South Korea.</title>
        <authorList>
            <person name="Lee D.-H."/>
            <person name="Kim Y.-S."/>
            <person name="Hwang E.-M."/>
            <person name="Le Tran T.C."/>
            <person name="Cha C.-J."/>
        </authorList>
    </citation>
    <scope>NUCLEOTIDE SEQUENCE [LARGE SCALE GENOMIC DNA]</scope>
    <source>
        <strain evidence="9 10">CJ43</strain>
    </source>
</reference>
<organism evidence="9 10">
    <name type="scientific">Pedobacter aquae</name>
    <dbReference type="NCBI Taxonomy" id="2605747"/>
    <lineage>
        <taxon>Bacteria</taxon>
        <taxon>Pseudomonadati</taxon>
        <taxon>Bacteroidota</taxon>
        <taxon>Sphingobacteriia</taxon>
        <taxon>Sphingobacteriales</taxon>
        <taxon>Sphingobacteriaceae</taxon>
        <taxon>Pedobacter</taxon>
    </lineage>
</organism>
<keyword evidence="6" id="KW-0067">ATP-binding</keyword>
<dbReference type="RefSeq" id="WP_149074910.1">
    <property type="nucleotide sequence ID" value="NZ_CP043329.1"/>
</dbReference>
<dbReference type="InterPro" id="IPR052038">
    <property type="entry name" value="Type-VII_TA_antitoxin"/>
</dbReference>
<sequence length="100" mass="11861">MNIEKSKLKQIRELCKVNKVKSLFAFGSVIRDDYNESSDIDLVVDFDEQDPYKYTDLYFNLKTKIEEILTKQIDLLEERGIKNRIFKQELESTKVKICGY</sequence>
<dbReference type="PANTHER" id="PTHR33571:SF12">
    <property type="entry name" value="BSL3053 PROTEIN"/>
    <property type="match status" value="1"/>
</dbReference>
<keyword evidence="2 9" id="KW-0808">Transferase</keyword>
<keyword evidence="4" id="KW-0479">Metal-binding</keyword>
<accession>A0A5C0VLL4</accession>
<evidence type="ECO:0000259" key="8">
    <source>
        <dbReference type="Pfam" id="PF18765"/>
    </source>
</evidence>
<dbReference type="InterPro" id="IPR043519">
    <property type="entry name" value="NT_sf"/>
</dbReference>
<feature type="domain" description="Polymerase beta nucleotidyltransferase" evidence="8">
    <location>
        <begin position="9"/>
        <end position="95"/>
    </location>
</feature>
<dbReference type="Proteomes" id="UP000323653">
    <property type="component" value="Chromosome"/>
</dbReference>
<dbReference type="EMBL" id="CP043329">
    <property type="protein sequence ID" value="QEK52050.1"/>
    <property type="molecule type" value="Genomic_DNA"/>
</dbReference>
<evidence type="ECO:0000313" key="9">
    <source>
        <dbReference type="EMBL" id="QEK52050.1"/>
    </source>
</evidence>
<dbReference type="AlphaFoldDB" id="A0A5C0VLL4"/>
<evidence type="ECO:0000256" key="2">
    <source>
        <dbReference type="ARBA" id="ARBA00022679"/>
    </source>
</evidence>
<evidence type="ECO:0000256" key="3">
    <source>
        <dbReference type="ARBA" id="ARBA00022695"/>
    </source>
</evidence>
<evidence type="ECO:0000256" key="4">
    <source>
        <dbReference type="ARBA" id="ARBA00022723"/>
    </source>
</evidence>
<evidence type="ECO:0000256" key="7">
    <source>
        <dbReference type="ARBA" id="ARBA00022842"/>
    </source>
</evidence>
<dbReference type="SUPFAM" id="SSF81301">
    <property type="entry name" value="Nucleotidyltransferase"/>
    <property type="match status" value="1"/>
</dbReference>
<dbReference type="GO" id="GO:0046872">
    <property type="term" value="F:metal ion binding"/>
    <property type="evidence" value="ECO:0007669"/>
    <property type="project" value="UniProtKB-KW"/>
</dbReference>
<name>A0A5C0VLL4_9SPHI</name>
<evidence type="ECO:0000313" key="10">
    <source>
        <dbReference type="Proteomes" id="UP000323653"/>
    </source>
</evidence>
<dbReference type="Pfam" id="PF18765">
    <property type="entry name" value="Polbeta"/>
    <property type="match status" value="1"/>
</dbReference>
<dbReference type="InterPro" id="IPR041633">
    <property type="entry name" value="Polbeta"/>
</dbReference>
<keyword evidence="7" id="KW-0460">Magnesium</keyword>
<proteinExistence type="predicted"/>
<dbReference type="GO" id="GO:0016779">
    <property type="term" value="F:nucleotidyltransferase activity"/>
    <property type="evidence" value="ECO:0007669"/>
    <property type="project" value="UniProtKB-KW"/>
</dbReference>
<dbReference type="KEGG" id="pej:FYC62_10580"/>
<keyword evidence="5" id="KW-0547">Nucleotide-binding</keyword>
<evidence type="ECO:0000256" key="6">
    <source>
        <dbReference type="ARBA" id="ARBA00022840"/>
    </source>
</evidence>
<protein>
    <submittedName>
        <fullName evidence="9">Nucleotidyltransferase</fullName>
    </submittedName>
</protein>
<keyword evidence="3" id="KW-0548">Nucleotidyltransferase</keyword>
<dbReference type="PANTHER" id="PTHR33571">
    <property type="entry name" value="SSL8005 PROTEIN"/>
    <property type="match status" value="1"/>
</dbReference>
<dbReference type="CDD" id="cd05403">
    <property type="entry name" value="NT_KNTase_like"/>
    <property type="match status" value="1"/>
</dbReference>
<dbReference type="GO" id="GO:0005524">
    <property type="term" value="F:ATP binding"/>
    <property type="evidence" value="ECO:0007669"/>
    <property type="project" value="UniProtKB-KW"/>
</dbReference>
<evidence type="ECO:0000256" key="5">
    <source>
        <dbReference type="ARBA" id="ARBA00022741"/>
    </source>
</evidence>
<comment type="cofactor">
    <cofactor evidence="1">
        <name>Mg(2+)</name>
        <dbReference type="ChEBI" id="CHEBI:18420"/>
    </cofactor>
</comment>
<keyword evidence="10" id="KW-1185">Reference proteome</keyword>
<dbReference type="Gene3D" id="3.30.460.10">
    <property type="entry name" value="Beta Polymerase, domain 2"/>
    <property type="match status" value="1"/>
</dbReference>
<gene>
    <name evidence="9" type="ORF">FYC62_10580</name>
</gene>